<dbReference type="PROSITE" id="PS51473">
    <property type="entry name" value="GNK2"/>
    <property type="match status" value="2"/>
</dbReference>
<accession>A0ABR2LWJ7</accession>
<dbReference type="PROSITE" id="PS50011">
    <property type="entry name" value="PROTEIN_KINASE_DOM"/>
    <property type="match status" value="1"/>
</dbReference>
<dbReference type="Gene3D" id="3.30.200.20">
    <property type="entry name" value="Phosphorylase Kinase, domain 1"/>
    <property type="match status" value="1"/>
</dbReference>
<dbReference type="Pfam" id="PF07714">
    <property type="entry name" value="PK_Tyr_Ser-Thr"/>
    <property type="match status" value="1"/>
</dbReference>
<keyword evidence="6" id="KW-0677">Repeat</keyword>
<name>A0ABR2LWJ7_9ASPA</name>
<keyword evidence="10" id="KW-1133">Transmembrane helix</keyword>
<evidence type="ECO:0000256" key="7">
    <source>
        <dbReference type="ARBA" id="ARBA00022741"/>
    </source>
</evidence>
<gene>
    <name evidence="15" type="primary">CRK26</name>
    <name evidence="15" type="ORF">KSP40_PGU020362</name>
</gene>
<keyword evidence="3" id="KW-0808">Transferase</keyword>
<evidence type="ECO:0000259" key="14">
    <source>
        <dbReference type="PROSITE" id="PS51473"/>
    </source>
</evidence>
<feature type="signal peptide" evidence="12">
    <location>
        <begin position="1"/>
        <end position="23"/>
    </location>
</feature>
<feature type="chain" id="PRO_5046226033" evidence="12">
    <location>
        <begin position="24"/>
        <end position="636"/>
    </location>
</feature>
<dbReference type="CDD" id="cd14066">
    <property type="entry name" value="STKc_IRAK"/>
    <property type="match status" value="1"/>
</dbReference>
<proteinExistence type="predicted"/>
<dbReference type="Gene3D" id="3.30.430.20">
    <property type="entry name" value="Gnk2 domain, C-X8-C-X2-C motif"/>
    <property type="match status" value="2"/>
</dbReference>
<dbReference type="InterPro" id="IPR001245">
    <property type="entry name" value="Ser-Thr/Tyr_kinase_cat_dom"/>
</dbReference>
<keyword evidence="7" id="KW-0547">Nucleotide-binding</keyword>
<dbReference type="Proteomes" id="UP001412067">
    <property type="component" value="Unassembled WGS sequence"/>
</dbReference>
<evidence type="ECO:0000256" key="9">
    <source>
        <dbReference type="ARBA" id="ARBA00022840"/>
    </source>
</evidence>
<evidence type="ECO:0000256" key="5">
    <source>
        <dbReference type="ARBA" id="ARBA00022729"/>
    </source>
</evidence>
<evidence type="ECO:0000256" key="10">
    <source>
        <dbReference type="ARBA" id="ARBA00022989"/>
    </source>
</evidence>
<feature type="domain" description="Gnk2-homologous" evidence="14">
    <location>
        <begin position="30"/>
        <end position="134"/>
    </location>
</feature>
<evidence type="ECO:0000256" key="11">
    <source>
        <dbReference type="ARBA" id="ARBA00023136"/>
    </source>
</evidence>
<keyword evidence="8" id="KW-0418">Kinase</keyword>
<sequence>MPQLIRTVPLIVFLLLLTSLLAAASLSSDILFFSCSGAADNFTSPSPYASNLLSLISALISTTPKTPNLFSSRITAGPSQAFGLAQCRPDASPAVCSACLTGAAAAALNTSCPGNKSASVRNVYCVLRYADHAIASVLEYPSFSSVPSPENASNPALFGQQLGSMLSAILPVASSSPLRIAGGVNRVDAGMNYTVYGLAWCTTDLSPENCYQCLDHALMSYTGCCDYSLGGGAITISCIVSYNILPFFNASLIQNASVISPPPTQFKTELTAEEKMRATDSHLLPFSSLKSATNNFSAENKLREGRFGPVYKGVLSDGQRVLVKRLPRASGQGLVDLKNEAALVSQLQHRNLVKLLGCCVQDDETLLVYEYLPNASLDKHLYGEPFAIPIMHAAPQFLLIQHLPSSSSSSAQTDPARRAKLDWETRHLIIEGIARGLVYLHNHSRLRIIHRDLNSTNILLDAEMNPKISDFGHAKLVGIDESQWDTKQIAGTSGYMAPEYAMRGLFSTKSDVFSYGMVVLEIITGRRNGSFTNLQTYVWQNWSREKAEQVIDESLDGEYRVEQVLMCIKIGLLCVQAEPAERPSMATVVLMLSSDAEMLPAPSRPAYFTDGSPPISLLSELSDNYVVGSMDMTHPR</sequence>
<dbReference type="Pfam" id="PF01657">
    <property type="entry name" value="Stress-antifung"/>
    <property type="match status" value="2"/>
</dbReference>
<evidence type="ECO:0000259" key="13">
    <source>
        <dbReference type="PROSITE" id="PS50011"/>
    </source>
</evidence>
<keyword evidence="2" id="KW-0723">Serine/threonine-protein kinase</keyword>
<dbReference type="PANTHER" id="PTHR27002">
    <property type="entry name" value="RECEPTOR-LIKE SERINE/THREONINE-PROTEIN KINASE SD1-8"/>
    <property type="match status" value="1"/>
</dbReference>
<dbReference type="EMBL" id="JBBWWR010000014">
    <property type="protein sequence ID" value="KAK8952742.1"/>
    <property type="molecule type" value="Genomic_DNA"/>
</dbReference>
<feature type="domain" description="Gnk2-homologous" evidence="14">
    <location>
        <begin position="140"/>
        <end position="247"/>
    </location>
</feature>
<evidence type="ECO:0000313" key="16">
    <source>
        <dbReference type="Proteomes" id="UP001412067"/>
    </source>
</evidence>
<dbReference type="InterPro" id="IPR011009">
    <property type="entry name" value="Kinase-like_dom_sf"/>
</dbReference>
<organism evidence="15 16">
    <name type="scientific">Platanthera guangdongensis</name>
    <dbReference type="NCBI Taxonomy" id="2320717"/>
    <lineage>
        <taxon>Eukaryota</taxon>
        <taxon>Viridiplantae</taxon>
        <taxon>Streptophyta</taxon>
        <taxon>Embryophyta</taxon>
        <taxon>Tracheophyta</taxon>
        <taxon>Spermatophyta</taxon>
        <taxon>Magnoliopsida</taxon>
        <taxon>Liliopsida</taxon>
        <taxon>Asparagales</taxon>
        <taxon>Orchidaceae</taxon>
        <taxon>Orchidoideae</taxon>
        <taxon>Orchideae</taxon>
        <taxon>Orchidinae</taxon>
        <taxon>Platanthera</taxon>
    </lineage>
</organism>
<dbReference type="PANTHER" id="PTHR27002:SF1040">
    <property type="entry name" value="OS07G0538400 PROTEIN"/>
    <property type="match status" value="1"/>
</dbReference>
<dbReference type="SUPFAM" id="SSF56112">
    <property type="entry name" value="Protein kinase-like (PK-like)"/>
    <property type="match status" value="1"/>
</dbReference>
<comment type="caution">
    <text evidence="15">The sequence shown here is derived from an EMBL/GenBank/DDBJ whole genome shotgun (WGS) entry which is preliminary data.</text>
</comment>
<protein>
    <submittedName>
        <fullName evidence="15">Cysteine-rich receptor-like protein kinase 26</fullName>
    </submittedName>
</protein>
<evidence type="ECO:0000256" key="4">
    <source>
        <dbReference type="ARBA" id="ARBA00022692"/>
    </source>
</evidence>
<keyword evidence="16" id="KW-1185">Reference proteome</keyword>
<feature type="domain" description="Protein kinase" evidence="13">
    <location>
        <begin position="296"/>
        <end position="599"/>
    </location>
</feature>
<dbReference type="Gene3D" id="1.10.510.10">
    <property type="entry name" value="Transferase(Phosphotransferase) domain 1"/>
    <property type="match status" value="1"/>
</dbReference>
<comment type="subcellular location">
    <subcellularLocation>
        <location evidence="1">Membrane</location>
        <topology evidence="1">Single-pass membrane protein</topology>
    </subcellularLocation>
</comment>
<reference evidence="15 16" key="1">
    <citation type="journal article" date="2022" name="Nat. Plants">
        <title>Genomes of leafy and leafless Platanthera orchids illuminate the evolution of mycoheterotrophy.</title>
        <authorList>
            <person name="Li M.H."/>
            <person name="Liu K.W."/>
            <person name="Li Z."/>
            <person name="Lu H.C."/>
            <person name="Ye Q.L."/>
            <person name="Zhang D."/>
            <person name="Wang J.Y."/>
            <person name="Li Y.F."/>
            <person name="Zhong Z.M."/>
            <person name="Liu X."/>
            <person name="Yu X."/>
            <person name="Liu D.K."/>
            <person name="Tu X.D."/>
            <person name="Liu B."/>
            <person name="Hao Y."/>
            <person name="Liao X.Y."/>
            <person name="Jiang Y.T."/>
            <person name="Sun W.H."/>
            <person name="Chen J."/>
            <person name="Chen Y.Q."/>
            <person name="Ai Y."/>
            <person name="Zhai J.W."/>
            <person name="Wu S.S."/>
            <person name="Zhou Z."/>
            <person name="Hsiao Y.Y."/>
            <person name="Wu W.L."/>
            <person name="Chen Y.Y."/>
            <person name="Lin Y.F."/>
            <person name="Hsu J.L."/>
            <person name="Li C.Y."/>
            <person name="Wang Z.W."/>
            <person name="Zhao X."/>
            <person name="Zhong W.Y."/>
            <person name="Ma X.K."/>
            <person name="Ma L."/>
            <person name="Huang J."/>
            <person name="Chen G.Z."/>
            <person name="Huang M.Z."/>
            <person name="Huang L."/>
            <person name="Peng D.H."/>
            <person name="Luo Y.B."/>
            <person name="Zou S.Q."/>
            <person name="Chen S.P."/>
            <person name="Lan S."/>
            <person name="Tsai W.C."/>
            <person name="Van de Peer Y."/>
            <person name="Liu Z.J."/>
        </authorList>
    </citation>
    <scope>NUCLEOTIDE SEQUENCE [LARGE SCALE GENOMIC DNA]</scope>
    <source>
        <strain evidence="15">Lor288</strain>
    </source>
</reference>
<evidence type="ECO:0000256" key="8">
    <source>
        <dbReference type="ARBA" id="ARBA00022777"/>
    </source>
</evidence>
<dbReference type="InterPro" id="IPR000719">
    <property type="entry name" value="Prot_kinase_dom"/>
</dbReference>
<evidence type="ECO:0000256" key="6">
    <source>
        <dbReference type="ARBA" id="ARBA00022737"/>
    </source>
</evidence>
<keyword evidence="5 12" id="KW-0732">Signal</keyword>
<dbReference type="InterPro" id="IPR002902">
    <property type="entry name" value="GNK2"/>
</dbReference>
<keyword evidence="11" id="KW-0472">Membrane</keyword>
<dbReference type="CDD" id="cd23509">
    <property type="entry name" value="Gnk2-like"/>
    <property type="match status" value="2"/>
</dbReference>
<keyword evidence="9" id="KW-0067">ATP-binding</keyword>
<evidence type="ECO:0000313" key="15">
    <source>
        <dbReference type="EMBL" id="KAK8952742.1"/>
    </source>
</evidence>
<dbReference type="InterPro" id="IPR038408">
    <property type="entry name" value="GNK2_sf"/>
</dbReference>
<evidence type="ECO:0000256" key="1">
    <source>
        <dbReference type="ARBA" id="ARBA00004167"/>
    </source>
</evidence>
<keyword evidence="4" id="KW-0812">Transmembrane</keyword>
<evidence type="ECO:0000256" key="12">
    <source>
        <dbReference type="SAM" id="SignalP"/>
    </source>
</evidence>
<evidence type="ECO:0000256" key="2">
    <source>
        <dbReference type="ARBA" id="ARBA00022527"/>
    </source>
</evidence>
<evidence type="ECO:0000256" key="3">
    <source>
        <dbReference type="ARBA" id="ARBA00022679"/>
    </source>
</evidence>